<evidence type="ECO:0000259" key="7">
    <source>
        <dbReference type="PROSITE" id="PS51737"/>
    </source>
</evidence>
<gene>
    <name evidence="8" type="ORF">H8R92_07320</name>
</gene>
<keyword evidence="1" id="KW-0229">DNA integration</keyword>
<dbReference type="PANTHER" id="PTHR30461:SF23">
    <property type="entry name" value="DNA RECOMBINASE-RELATED"/>
    <property type="match status" value="1"/>
</dbReference>
<dbReference type="SUPFAM" id="SSF53041">
    <property type="entry name" value="Resolvase-like"/>
    <property type="match status" value="1"/>
</dbReference>
<dbReference type="Gene3D" id="3.90.1750.20">
    <property type="entry name" value="Putative Large Serine Recombinase, Chain B, Domain 2"/>
    <property type="match status" value="1"/>
</dbReference>
<keyword evidence="3" id="KW-0233">DNA recombination</keyword>
<dbReference type="PROSITE" id="PS51736">
    <property type="entry name" value="RECOMBINASES_3"/>
    <property type="match status" value="1"/>
</dbReference>
<feature type="active site" description="O-(5'-phospho-DNA)-serine intermediate" evidence="4">
    <location>
        <position position="11"/>
    </location>
</feature>
<dbReference type="GO" id="GO:0003677">
    <property type="term" value="F:DNA binding"/>
    <property type="evidence" value="ECO:0007669"/>
    <property type="project" value="UniProtKB-KW"/>
</dbReference>
<reference evidence="8" key="1">
    <citation type="submission" date="2020-08" db="EMBL/GenBank/DDBJ databases">
        <title>Genome public.</title>
        <authorList>
            <person name="Liu C."/>
            <person name="Sun Q."/>
        </authorList>
    </citation>
    <scope>NUCLEOTIDE SEQUENCE</scope>
    <source>
        <strain evidence="8">NSJ-42</strain>
    </source>
</reference>
<comment type="caution">
    <text evidence="8">The sequence shown here is derived from an EMBL/GenBank/DDBJ whole genome shotgun (WGS) entry which is preliminary data.</text>
</comment>
<feature type="coiled-coil region" evidence="5">
    <location>
        <begin position="329"/>
        <end position="404"/>
    </location>
</feature>
<dbReference type="InterPro" id="IPR006119">
    <property type="entry name" value="Resolv_N"/>
</dbReference>
<dbReference type="GO" id="GO:0000150">
    <property type="term" value="F:DNA strand exchange activity"/>
    <property type="evidence" value="ECO:0007669"/>
    <property type="project" value="InterPro"/>
</dbReference>
<feature type="domain" description="Resolvase/invertase-type recombinase catalytic" evidence="6">
    <location>
        <begin position="3"/>
        <end position="150"/>
    </location>
</feature>
<evidence type="ECO:0000313" key="8">
    <source>
        <dbReference type="EMBL" id="MBC5640245.1"/>
    </source>
</evidence>
<dbReference type="Proteomes" id="UP000662088">
    <property type="component" value="Unassembled WGS sequence"/>
</dbReference>
<dbReference type="AlphaFoldDB" id="A0A8I0A712"/>
<protein>
    <submittedName>
        <fullName evidence="8">Recombinase family protein</fullName>
    </submittedName>
</protein>
<dbReference type="InterPro" id="IPR036162">
    <property type="entry name" value="Resolvase-like_N_sf"/>
</dbReference>
<evidence type="ECO:0000259" key="6">
    <source>
        <dbReference type="PROSITE" id="PS51736"/>
    </source>
</evidence>
<keyword evidence="5" id="KW-0175">Coiled coil</keyword>
<sequence>MLRVALYIRVSTDEQAIHGDSIATQRDALTFYAKSNNMNIIDYYIDEGYTATNLKRPNLQRLLNDIKENKIDMVLFTKIDRWSRGVRNYYKIQDILDSHKVNWKTIFEDYDTSTASGRLHINIMLSVAENESAQTSERIKAVFKNKLAKGEVCSGKIPRGYKIENKKLVVDHEVAPMIQDIFNYYESVNSLNKLVDYVKNNYYHIHQLTLKRILTNTLYKGTHTSEYAVTENYCEAIISETQFDNVQRLLTINQKKYNNKFSDSIYLFSGLLICKECEHKLIGNRQIKENKTRGKYIYKVYKCQNHFKEHVCPNNYNIPEVNILEKYLVDNIQSELKKYIIQYNRENSKKTYINLSNKKGALKRKLERLKDLYIDELIDKETYKNDYEKLTNELNKLKEENKNKIIPFNKNKIDEILNVNLKEDYYKLSENARRSFWTSIIDKIIIGNNRNDITIHFL</sequence>
<feature type="domain" description="Recombinase" evidence="7">
    <location>
        <begin position="158"/>
        <end position="256"/>
    </location>
</feature>
<dbReference type="RefSeq" id="WP_186835112.1">
    <property type="nucleotide sequence ID" value="NZ_JACOOQ010000010.1"/>
</dbReference>
<dbReference type="PROSITE" id="PS00397">
    <property type="entry name" value="RECOMBINASES_1"/>
    <property type="match status" value="1"/>
</dbReference>
<dbReference type="PANTHER" id="PTHR30461">
    <property type="entry name" value="DNA-INVERTASE FROM LAMBDOID PROPHAGE"/>
    <property type="match status" value="1"/>
</dbReference>
<dbReference type="InterPro" id="IPR038109">
    <property type="entry name" value="DNA_bind_recomb_sf"/>
</dbReference>
<dbReference type="EMBL" id="JACOOQ010000010">
    <property type="protein sequence ID" value="MBC5640245.1"/>
    <property type="molecule type" value="Genomic_DNA"/>
</dbReference>
<dbReference type="PROSITE" id="PS51737">
    <property type="entry name" value="RECOMBINASE_DNA_BIND"/>
    <property type="match status" value="1"/>
</dbReference>
<organism evidence="8 9">
    <name type="scientific">Clostridium lentum</name>
    <dbReference type="NCBI Taxonomy" id="2763037"/>
    <lineage>
        <taxon>Bacteria</taxon>
        <taxon>Bacillati</taxon>
        <taxon>Bacillota</taxon>
        <taxon>Clostridia</taxon>
        <taxon>Eubacteriales</taxon>
        <taxon>Clostridiaceae</taxon>
        <taxon>Clostridium</taxon>
    </lineage>
</organism>
<dbReference type="InterPro" id="IPR011109">
    <property type="entry name" value="DNA_bind_recombinase_dom"/>
</dbReference>
<dbReference type="CDD" id="cd00338">
    <property type="entry name" value="Ser_Recombinase"/>
    <property type="match status" value="1"/>
</dbReference>
<dbReference type="SMART" id="SM00857">
    <property type="entry name" value="Resolvase"/>
    <property type="match status" value="1"/>
</dbReference>
<dbReference type="Pfam" id="PF07508">
    <property type="entry name" value="Recombinase"/>
    <property type="match status" value="1"/>
</dbReference>
<dbReference type="Gene3D" id="3.40.50.1390">
    <property type="entry name" value="Resolvase, N-terminal catalytic domain"/>
    <property type="match status" value="1"/>
</dbReference>
<dbReference type="InterPro" id="IPR006118">
    <property type="entry name" value="Recombinase_CS"/>
</dbReference>
<dbReference type="Pfam" id="PF00239">
    <property type="entry name" value="Resolvase"/>
    <property type="match status" value="1"/>
</dbReference>
<accession>A0A8I0A712</accession>
<evidence type="ECO:0000256" key="2">
    <source>
        <dbReference type="ARBA" id="ARBA00023125"/>
    </source>
</evidence>
<dbReference type="InterPro" id="IPR025827">
    <property type="entry name" value="Zn_ribbon_recom_dom"/>
</dbReference>
<evidence type="ECO:0000313" key="9">
    <source>
        <dbReference type="Proteomes" id="UP000662088"/>
    </source>
</evidence>
<evidence type="ECO:0000256" key="4">
    <source>
        <dbReference type="PROSITE-ProRule" id="PRU10137"/>
    </source>
</evidence>
<evidence type="ECO:0000256" key="3">
    <source>
        <dbReference type="ARBA" id="ARBA00023172"/>
    </source>
</evidence>
<dbReference type="Pfam" id="PF13408">
    <property type="entry name" value="Zn_ribbon_recom"/>
    <property type="match status" value="1"/>
</dbReference>
<name>A0A8I0A712_9CLOT</name>
<keyword evidence="9" id="KW-1185">Reference proteome</keyword>
<dbReference type="GO" id="GO:0015074">
    <property type="term" value="P:DNA integration"/>
    <property type="evidence" value="ECO:0007669"/>
    <property type="project" value="UniProtKB-KW"/>
</dbReference>
<dbReference type="InterPro" id="IPR050639">
    <property type="entry name" value="SSR_resolvase"/>
</dbReference>
<proteinExistence type="predicted"/>
<evidence type="ECO:0000256" key="5">
    <source>
        <dbReference type="SAM" id="Coils"/>
    </source>
</evidence>
<keyword evidence="2" id="KW-0238">DNA-binding</keyword>
<evidence type="ECO:0000256" key="1">
    <source>
        <dbReference type="ARBA" id="ARBA00022908"/>
    </source>
</evidence>